<dbReference type="Proteomes" id="UP000613401">
    <property type="component" value="Unassembled WGS sequence"/>
</dbReference>
<feature type="compositionally biased region" description="Basic and acidic residues" evidence="1">
    <location>
        <begin position="285"/>
        <end position="294"/>
    </location>
</feature>
<feature type="region of interest" description="Disordered" evidence="1">
    <location>
        <begin position="279"/>
        <end position="309"/>
    </location>
</feature>
<proteinExistence type="predicted"/>
<comment type="caution">
    <text evidence="2">The sequence shown here is derived from an EMBL/GenBank/DDBJ whole genome shotgun (WGS) entry which is preliminary data.</text>
</comment>
<dbReference type="GeneID" id="69013655"/>
<evidence type="ECO:0000256" key="1">
    <source>
        <dbReference type="SAM" id="MobiDB-lite"/>
    </source>
</evidence>
<gene>
    <name evidence="2" type="ORF">GCG54_00006507</name>
</gene>
<dbReference type="RefSeq" id="XP_045267800.1">
    <property type="nucleotide sequence ID" value="XM_045406508.1"/>
</dbReference>
<keyword evidence="3" id="KW-1185">Reference proteome</keyword>
<feature type="compositionally biased region" description="Basic residues" evidence="1">
    <location>
        <begin position="87"/>
        <end position="97"/>
    </location>
</feature>
<dbReference type="AlphaFoldDB" id="A0A8H4FNN2"/>
<protein>
    <submittedName>
        <fullName evidence="2">Uncharacterized protein</fullName>
    </submittedName>
</protein>
<feature type="region of interest" description="Disordered" evidence="1">
    <location>
        <begin position="1"/>
        <end position="103"/>
    </location>
</feature>
<feature type="compositionally biased region" description="Low complexity" evidence="1">
    <location>
        <begin position="49"/>
        <end position="59"/>
    </location>
</feature>
<reference evidence="2" key="1">
    <citation type="journal article" date="2020" name="Phytopathology">
        <title>Genome sequence and comparative analysis of Colletotrichum gloeosporioides isolated from Liriodendron leaves.</title>
        <authorList>
            <person name="Fu F.F."/>
            <person name="Hao Z."/>
            <person name="Wang P."/>
            <person name="Lu Y."/>
            <person name="Xue L.J."/>
            <person name="Wei G."/>
            <person name="Tian Y."/>
            <person name="Baishi H."/>
            <person name="Xu H."/>
            <person name="Shi J."/>
            <person name="Cheng T."/>
            <person name="Wang G."/>
            <person name="Yi Y."/>
            <person name="Chen J."/>
        </authorList>
    </citation>
    <scope>NUCLEOTIDE SEQUENCE</scope>
    <source>
        <strain evidence="2">Lc1</strain>
    </source>
</reference>
<reference evidence="2" key="2">
    <citation type="submission" date="2020-03" db="EMBL/GenBank/DDBJ databases">
        <authorList>
            <person name="Fu F.-F."/>
            <person name="Chen J."/>
        </authorList>
    </citation>
    <scope>NUCLEOTIDE SEQUENCE</scope>
    <source>
        <strain evidence="2">Lc1</strain>
    </source>
</reference>
<accession>A0A8H4FNN2</accession>
<evidence type="ECO:0000313" key="3">
    <source>
        <dbReference type="Proteomes" id="UP000613401"/>
    </source>
</evidence>
<feature type="compositionally biased region" description="Basic and acidic residues" evidence="1">
    <location>
        <begin position="74"/>
        <end position="86"/>
    </location>
</feature>
<feature type="compositionally biased region" description="Basic and acidic residues" evidence="1">
    <location>
        <begin position="15"/>
        <end position="24"/>
    </location>
</feature>
<feature type="compositionally biased region" description="Polar residues" evidence="1">
    <location>
        <begin position="60"/>
        <end position="73"/>
    </location>
</feature>
<dbReference type="EMBL" id="WVTB01000019">
    <property type="protein sequence ID" value="KAF3808641.1"/>
    <property type="molecule type" value="Genomic_DNA"/>
</dbReference>
<organism evidence="2 3">
    <name type="scientific">Colletotrichum gloeosporioides</name>
    <name type="common">Anthracnose fungus</name>
    <name type="synonym">Glomerella cingulata</name>
    <dbReference type="NCBI Taxonomy" id="474922"/>
    <lineage>
        <taxon>Eukaryota</taxon>
        <taxon>Fungi</taxon>
        <taxon>Dikarya</taxon>
        <taxon>Ascomycota</taxon>
        <taxon>Pezizomycotina</taxon>
        <taxon>Sordariomycetes</taxon>
        <taxon>Hypocreomycetidae</taxon>
        <taxon>Glomerellales</taxon>
        <taxon>Glomerellaceae</taxon>
        <taxon>Colletotrichum</taxon>
        <taxon>Colletotrichum gloeosporioides species complex</taxon>
    </lineage>
</organism>
<sequence>MAAKRNRLGKKQRLARQEKRRQDEAAAANATAVDSATKVYWPHGKNEGPSAPAEAPSAAQNSQTSKQTAGKTNNETHDRKTIARIEKPKRKPRPKKTSRAEFSDLQRRVKLMELHIHDIADSFLKHHGAGQLALDNVRRLITSFNAALALGSEMSAKTDLALAKAETVASELADIKAETAAVRAETASVQADTAKQDGKVDRLQEALGEMRGAISELSRLGEETSLSLAKAQLDLKGMGKKEQQTNRTLEEDQKATIEMQRKLETDMYAMKAQMDALQQQVESMQKTDETKVEKGQGGWKGRLRSRGNK</sequence>
<name>A0A8H4FNN2_COLGL</name>
<evidence type="ECO:0000313" key="2">
    <source>
        <dbReference type="EMBL" id="KAF3808641.1"/>
    </source>
</evidence>
<feature type="compositionally biased region" description="Low complexity" evidence="1">
    <location>
        <begin position="25"/>
        <end position="36"/>
    </location>
</feature>
<feature type="compositionally biased region" description="Basic residues" evidence="1">
    <location>
        <begin position="1"/>
        <end position="14"/>
    </location>
</feature>